<dbReference type="AlphaFoldDB" id="A0A0H3M7W8"/>
<dbReference type="InterPro" id="IPR018170">
    <property type="entry name" value="Aldo/ket_reductase_CS"/>
</dbReference>
<protein>
    <submittedName>
        <fullName evidence="1">Uncharacterized protein</fullName>
    </submittedName>
</protein>
<dbReference type="InterPro" id="IPR036812">
    <property type="entry name" value="NAD(P)_OxRdtase_dom_sf"/>
</dbReference>
<dbReference type="Proteomes" id="UP000001472">
    <property type="component" value="Chromosome"/>
</dbReference>
<dbReference type="EMBL" id="AM408590">
    <property type="protein sequence ID" value="CAL72981.1"/>
    <property type="molecule type" value="Genomic_DNA"/>
</dbReference>
<accession>A0A0H3M7W8</accession>
<dbReference type="SMR" id="A0A0H3M7W8"/>
<sequence length="56" mass="6369">MLIRWHIQLGNIVIPKSVNPMRIASNFDAFDFPRSMTEPGLVRIRKPSISQAGEMT</sequence>
<proteinExistence type="predicted"/>
<evidence type="ECO:0000313" key="2">
    <source>
        <dbReference type="Proteomes" id="UP000001472"/>
    </source>
</evidence>
<reference evidence="1 2" key="1">
    <citation type="journal article" date="2007" name="Proc. Natl. Acad. Sci. U.S.A.">
        <title>Genome plasticity of BCG and impact on vaccine efficacy.</title>
        <authorList>
            <person name="Brosch R."/>
            <person name="Gordon S.V."/>
            <person name="Garnier T."/>
            <person name="Eiglmeier K."/>
            <person name="Frigui W."/>
            <person name="Valenti P."/>
            <person name="Dos Santos S."/>
            <person name="Duthoy S."/>
            <person name="Lacroix C."/>
            <person name="Garcia-Pelayo C."/>
            <person name="Inwald J.K."/>
            <person name="Golby P."/>
            <person name="Garcia J.N."/>
            <person name="Hewinson R.G."/>
            <person name="Behr M.A."/>
            <person name="Quail M.A."/>
            <person name="Churcher C."/>
            <person name="Barrell B.G."/>
            <person name="Parkhill J."/>
            <person name="Cole S.T."/>
        </authorList>
    </citation>
    <scope>NUCLEOTIDE SEQUENCE [LARGE SCALE GENOMIC DNA]</scope>
    <source>
        <strain evidence="2">BCG / Pasteur 1173P2</strain>
    </source>
</reference>
<organism evidence="1 2">
    <name type="scientific">Mycobacterium bovis (strain BCG / Pasteur 1173P2)</name>
    <dbReference type="NCBI Taxonomy" id="410289"/>
    <lineage>
        <taxon>Bacteria</taxon>
        <taxon>Bacillati</taxon>
        <taxon>Actinomycetota</taxon>
        <taxon>Actinomycetes</taxon>
        <taxon>Mycobacteriales</taxon>
        <taxon>Mycobacteriaceae</taxon>
        <taxon>Mycobacterium</taxon>
        <taxon>Mycobacterium tuberculosis complex</taxon>
    </lineage>
</organism>
<gene>
    <name evidence="1" type="ordered locus">BCG_2992</name>
</gene>
<dbReference type="PROSITE" id="PS00063">
    <property type="entry name" value="ALDOKETO_REDUCTASE_3"/>
    <property type="match status" value="1"/>
</dbReference>
<name>A0A0H3M7W8_MYCBP</name>
<dbReference type="GO" id="GO:0016491">
    <property type="term" value="F:oxidoreductase activity"/>
    <property type="evidence" value="ECO:0007669"/>
    <property type="project" value="InterPro"/>
</dbReference>
<dbReference type="HOGENOM" id="CLU_212136_0_0_11"/>
<dbReference type="SUPFAM" id="SSF51430">
    <property type="entry name" value="NAD(P)-linked oxidoreductase"/>
    <property type="match status" value="1"/>
</dbReference>
<dbReference type="KEGG" id="mbb:BCG_2992"/>
<evidence type="ECO:0000313" key="1">
    <source>
        <dbReference type="EMBL" id="CAL72981.1"/>
    </source>
</evidence>
<dbReference type="Gene3D" id="3.20.20.100">
    <property type="entry name" value="NADP-dependent oxidoreductase domain"/>
    <property type="match status" value="1"/>
</dbReference>